<dbReference type="AlphaFoldDB" id="A0AAF0Q1E2"/>
<reference evidence="1" key="1">
    <citation type="submission" date="2023-08" db="EMBL/GenBank/DDBJ databases">
        <title>A de novo genome assembly of Solanum verrucosum Schlechtendal, a Mexican diploid species geographically isolated from the other diploid A-genome species in potato relatives.</title>
        <authorList>
            <person name="Hosaka K."/>
        </authorList>
    </citation>
    <scope>NUCLEOTIDE SEQUENCE</scope>
    <source>
        <tissue evidence="1">Young leaves</tissue>
    </source>
</reference>
<sequence length="210" mass="22560">MIMEEESQSSNVDRNTLGLKVVSEGNYITTLLTTAKTFPKPRYKNPNAFCEHYKTKGHMKSDCFQLVGYPIWFKGKKKEGYNVQYNGSASPHTPPVFNPEYGGHSAGHMPTPLYGNLSFTHNHNAAGDIGRSVGGNSHIGTHTHGTAGFYGSSVSTTPGSGVFTRASADMCIPGYGNTGTHGHGVGGINMAFTGAHSSDTAYSQNLHWRT</sequence>
<dbReference type="Proteomes" id="UP001234989">
    <property type="component" value="Chromosome 2"/>
</dbReference>
<name>A0AAF0Q1E2_SOLVR</name>
<accession>A0AAF0Q1E2</accession>
<organism evidence="1 2">
    <name type="scientific">Solanum verrucosum</name>
    <dbReference type="NCBI Taxonomy" id="315347"/>
    <lineage>
        <taxon>Eukaryota</taxon>
        <taxon>Viridiplantae</taxon>
        <taxon>Streptophyta</taxon>
        <taxon>Embryophyta</taxon>
        <taxon>Tracheophyta</taxon>
        <taxon>Spermatophyta</taxon>
        <taxon>Magnoliopsida</taxon>
        <taxon>eudicotyledons</taxon>
        <taxon>Gunneridae</taxon>
        <taxon>Pentapetalae</taxon>
        <taxon>asterids</taxon>
        <taxon>lamiids</taxon>
        <taxon>Solanales</taxon>
        <taxon>Solanaceae</taxon>
        <taxon>Solanoideae</taxon>
        <taxon>Solaneae</taxon>
        <taxon>Solanum</taxon>
    </lineage>
</organism>
<dbReference type="PANTHER" id="PTHR34222:SF77">
    <property type="entry name" value="CCHC-TYPE DOMAIN-CONTAINING PROTEIN"/>
    <property type="match status" value="1"/>
</dbReference>
<keyword evidence="2" id="KW-1185">Reference proteome</keyword>
<evidence type="ECO:0000313" key="2">
    <source>
        <dbReference type="Proteomes" id="UP001234989"/>
    </source>
</evidence>
<dbReference type="EMBL" id="CP133613">
    <property type="protein sequence ID" value="WMV14926.1"/>
    <property type="molecule type" value="Genomic_DNA"/>
</dbReference>
<proteinExistence type="predicted"/>
<gene>
    <name evidence="1" type="ORF">MTR67_008311</name>
</gene>
<protein>
    <submittedName>
        <fullName evidence="1">Uncharacterized protein</fullName>
    </submittedName>
</protein>
<evidence type="ECO:0000313" key="1">
    <source>
        <dbReference type="EMBL" id="WMV14926.1"/>
    </source>
</evidence>
<dbReference type="PANTHER" id="PTHR34222">
    <property type="entry name" value="GAG_PRE-INTEGRS DOMAIN-CONTAINING PROTEIN"/>
    <property type="match status" value="1"/>
</dbReference>